<organism evidence="2 3">
    <name type="scientific">Corynebacterium incognita</name>
    <dbReference type="NCBI Taxonomy" id="2754725"/>
    <lineage>
        <taxon>Bacteria</taxon>
        <taxon>Bacillati</taxon>
        <taxon>Actinomycetota</taxon>
        <taxon>Actinomycetes</taxon>
        <taxon>Mycobacteriales</taxon>
        <taxon>Corynebacteriaceae</taxon>
        <taxon>Corynebacterium</taxon>
    </lineage>
</organism>
<keyword evidence="3" id="KW-1185">Reference proteome</keyword>
<dbReference type="AlphaFoldDB" id="A0A7G7CM98"/>
<sequence length="121" mass="13500">MADKQLILRRIVPFAIGGMTLGMHASYRTGLADTAPKVFWLFFGVLLIAALVLCFASRRVNHVHTTTSPPKIKFPGFRDAIVALCLFGLALIDTSYAWIVIYVLSIGWMLLVYFELKPSQP</sequence>
<keyword evidence="1" id="KW-1133">Transmembrane helix</keyword>
<evidence type="ECO:0000313" key="3">
    <source>
        <dbReference type="Proteomes" id="UP000515743"/>
    </source>
</evidence>
<dbReference type="Proteomes" id="UP000515743">
    <property type="component" value="Chromosome"/>
</dbReference>
<evidence type="ECO:0000256" key="1">
    <source>
        <dbReference type="SAM" id="Phobius"/>
    </source>
</evidence>
<dbReference type="EMBL" id="CP059404">
    <property type="protein sequence ID" value="QNE88714.1"/>
    <property type="molecule type" value="Genomic_DNA"/>
</dbReference>
<accession>A0A7G7CM98</accession>
<name>A0A7G7CM98_9CORY</name>
<gene>
    <name evidence="2" type="ORF">H0194_06300</name>
</gene>
<evidence type="ECO:0000313" key="2">
    <source>
        <dbReference type="EMBL" id="QNE88714.1"/>
    </source>
</evidence>
<feature type="transmembrane region" description="Helical" evidence="1">
    <location>
        <begin position="38"/>
        <end position="56"/>
    </location>
</feature>
<reference evidence="2 3" key="1">
    <citation type="submission" date="2020-07" db="EMBL/GenBank/DDBJ databases">
        <title>Complete genome and description of Corynebacterium incognita strain Marseille-Q3630 sp. nov.</title>
        <authorList>
            <person name="Boxberger M."/>
        </authorList>
    </citation>
    <scope>NUCLEOTIDE SEQUENCE [LARGE SCALE GENOMIC DNA]</scope>
    <source>
        <strain evidence="2 3">Marseille-Q3630</strain>
    </source>
</reference>
<keyword evidence="1" id="KW-0812">Transmembrane</keyword>
<keyword evidence="1" id="KW-0472">Membrane</keyword>
<proteinExistence type="predicted"/>
<feature type="transmembrane region" description="Helical" evidence="1">
    <location>
        <begin position="7"/>
        <end position="26"/>
    </location>
</feature>
<dbReference type="RefSeq" id="WP_185175104.1">
    <property type="nucleotide sequence ID" value="NZ_CP059404.1"/>
</dbReference>
<protein>
    <submittedName>
        <fullName evidence="2">Uncharacterized protein</fullName>
    </submittedName>
</protein>
<dbReference type="KEGG" id="cik:H0194_06300"/>